<dbReference type="RefSeq" id="WP_179510686.1">
    <property type="nucleotide sequence ID" value="NZ_JACCBY010000011.1"/>
</dbReference>
<keyword evidence="2" id="KW-1185">Reference proteome</keyword>
<dbReference type="Proteomes" id="UP000517753">
    <property type="component" value="Unassembled WGS sequence"/>
</dbReference>
<organism evidence="1 2">
    <name type="scientific">Sphingomonas melonis</name>
    <dbReference type="NCBI Taxonomy" id="152682"/>
    <lineage>
        <taxon>Bacteria</taxon>
        <taxon>Pseudomonadati</taxon>
        <taxon>Pseudomonadota</taxon>
        <taxon>Alphaproteobacteria</taxon>
        <taxon>Sphingomonadales</taxon>
        <taxon>Sphingomonadaceae</taxon>
        <taxon>Sphingomonas</taxon>
    </lineage>
</organism>
<dbReference type="AlphaFoldDB" id="A0A7Y9FRT4"/>
<name>A0A7Y9FRT4_9SPHN</name>
<evidence type="ECO:0000313" key="2">
    <source>
        <dbReference type="Proteomes" id="UP000517753"/>
    </source>
</evidence>
<reference evidence="1 2" key="1">
    <citation type="submission" date="2020-08" db="EMBL/GenBank/DDBJ databases">
        <title>The Agave Microbiome: Exploring the role of microbial communities in plant adaptations to desert environments.</title>
        <authorList>
            <person name="Partida-Martinez L.P."/>
        </authorList>
    </citation>
    <scope>NUCLEOTIDE SEQUENCE [LARGE SCALE GENOMIC DNA]</scope>
    <source>
        <strain evidence="1 2">AS2.3</strain>
    </source>
</reference>
<gene>
    <name evidence="1" type="ORF">HD841_004125</name>
</gene>
<protein>
    <submittedName>
        <fullName evidence="1">Uncharacterized protein</fullName>
    </submittedName>
</protein>
<comment type="caution">
    <text evidence="1">The sequence shown here is derived from an EMBL/GenBank/DDBJ whole genome shotgun (WGS) entry which is preliminary data.</text>
</comment>
<evidence type="ECO:0000313" key="1">
    <source>
        <dbReference type="EMBL" id="NYD92303.1"/>
    </source>
</evidence>
<accession>A0A7Y9FRT4</accession>
<proteinExistence type="predicted"/>
<dbReference type="EMBL" id="JACCBY010000011">
    <property type="protein sequence ID" value="NYD92303.1"/>
    <property type="molecule type" value="Genomic_DNA"/>
</dbReference>
<sequence length="52" mass="5695">MNGATNMMVEQNILEQQVARALQQADAIGDCLIAALLSQCLELIHSREPARD</sequence>